<dbReference type="InterPro" id="IPR050731">
    <property type="entry name" value="HRD1_E3_ubiq-ligases"/>
</dbReference>
<keyword evidence="4 8" id="KW-0863">Zinc-finger</keyword>
<dbReference type="InParanoid" id="A0A2V0NXS2"/>
<feature type="transmembrane region" description="Helical" evidence="10">
    <location>
        <begin position="181"/>
        <end position="207"/>
    </location>
</feature>
<dbReference type="PROSITE" id="PS51318">
    <property type="entry name" value="TAT"/>
    <property type="match status" value="1"/>
</dbReference>
<protein>
    <recommendedName>
        <fullName evidence="12">RING-type domain-containing protein</fullName>
    </recommendedName>
</protein>
<keyword evidence="14" id="KW-1185">Reference proteome</keyword>
<gene>
    <name evidence="13" type="ORF">Rsub_02343</name>
</gene>
<dbReference type="InterPro" id="IPR003137">
    <property type="entry name" value="PA_domain"/>
</dbReference>
<dbReference type="GO" id="GO:0043161">
    <property type="term" value="P:proteasome-mediated ubiquitin-dependent protein catabolic process"/>
    <property type="evidence" value="ECO:0007669"/>
    <property type="project" value="TreeGrafter"/>
</dbReference>
<dbReference type="STRING" id="307507.A0A2V0NXS2"/>
<dbReference type="GO" id="GO:0061630">
    <property type="term" value="F:ubiquitin protein ligase activity"/>
    <property type="evidence" value="ECO:0007669"/>
    <property type="project" value="TreeGrafter"/>
</dbReference>
<dbReference type="SUPFAM" id="SSF57850">
    <property type="entry name" value="RING/U-box"/>
    <property type="match status" value="1"/>
</dbReference>
<dbReference type="Proteomes" id="UP000247498">
    <property type="component" value="Unassembled WGS sequence"/>
</dbReference>
<dbReference type="GO" id="GO:0008270">
    <property type="term" value="F:zinc ion binding"/>
    <property type="evidence" value="ECO:0007669"/>
    <property type="project" value="UniProtKB-KW"/>
</dbReference>
<dbReference type="Gene3D" id="3.50.30.30">
    <property type="match status" value="1"/>
</dbReference>
<keyword evidence="5" id="KW-0862">Zinc</keyword>
<feature type="compositionally biased region" description="Basic and acidic residues" evidence="9">
    <location>
        <begin position="272"/>
        <end position="285"/>
    </location>
</feature>
<dbReference type="OrthoDB" id="8062037at2759"/>
<comment type="subcellular location">
    <subcellularLocation>
        <location evidence="1">Membrane</location>
    </subcellularLocation>
</comment>
<dbReference type="Pfam" id="PF13639">
    <property type="entry name" value="zf-RING_2"/>
    <property type="match status" value="1"/>
</dbReference>
<dbReference type="GO" id="GO:0016020">
    <property type="term" value="C:membrane"/>
    <property type="evidence" value="ECO:0007669"/>
    <property type="project" value="UniProtKB-SubCell"/>
</dbReference>
<keyword evidence="7 10" id="KW-0472">Membrane</keyword>
<dbReference type="AlphaFoldDB" id="A0A2V0NXS2"/>
<feature type="chain" id="PRO_5015857804" description="RING-type domain-containing protein" evidence="11">
    <location>
        <begin position="35"/>
        <end position="576"/>
    </location>
</feature>
<accession>A0A2V0NXS2</accession>
<keyword evidence="11" id="KW-0732">Signal</keyword>
<evidence type="ECO:0000256" key="6">
    <source>
        <dbReference type="ARBA" id="ARBA00022989"/>
    </source>
</evidence>
<evidence type="ECO:0000256" key="4">
    <source>
        <dbReference type="ARBA" id="ARBA00022771"/>
    </source>
</evidence>
<proteinExistence type="predicted"/>
<dbReference type="InterPro" id="IPR006311">
    <property type="entry name" value="TAT_signal"/>
</dbReference>
<feature type="signal peptide" evidence="11">
    <location>
        <begin position="1"/>
        <end position="34"/>
    </location>
</feature>
<sequence>MRRAPGARARRLALALAGAALAAALAAAPRAALAQPVLGDVELYTDDFAFDPFPDLPADFGPEIPEEGIDGYLLMADPEDACSDFTFSEFGERWVALIARAQRPHPSNCTFDVKVRNAERAGASAAIVFDDAFEALIIMSKPPGNPEPGIPGVFVSAKAGLVMRKLLVPGQTRVRLTPFSAIAWMSMVMSAFLGFLALTVVLATFYVMRSWSAWLGRTRSRPGAPGELTYMLLHGPDAAGMSSAAIHALPTRIHPSRGRRRRAGAGAGGGGERGEGGAGLRERLLSESGSGGGGGGGGGGPADLEVAQSFSSLEGAGADGGAGGGGALSRCSSCGALSDAAGGGGGAPSSGSGSDCEGGSGCSSSGGGSPTAAAAAAAGGVGGGASLGARGGATRRTGGEVVCVLPCSHRFHSKCISSWLAVRRFCPVCKRDASEPPAPAPGSPAGAGAGTDGAVAGAGTDGAVAAAGRDGWQGWLLGLRTRLRRPARGGAGAGGAAEVGLSAAAAAQAAGGGAAAAAAAAPPPAAAAAAAQADIETGAGPPGADAPLSTAAAAGSLPGRARRLAQAPARGGGGSP</sequence>
<dbReference type="EMBL" id="BDRX01000011">
    <property type="protein sequence ID" value="GBF89625.1"/>
    <property type="molecule type" value="Genomic_DNA"/>
</dbReference>
<evidence type="ECO:0000313" key="14">
    <source>
        <dbReference type="Proteomes" id="UP000247498"/>
    </source>
</evidence>
<dbReference type="PANTHER" id="PTHR22763">
    <property type="entry name" value="RING ZINC FINGER PROTEIN"/>
    <property type="match status" value="1"/>
</dbReference>
<evidence type="ECO:0000256" key="1">
    <source>
        <dbReference type="ARBA" id="ARBA00004370"/>
    </source>
</evidence>
<feature type="region of interest" description="Disordered" evidence="9">
    <location>
        <begin position="342"/>
        <end position="363"/>
    </location>
</feature>
<organism evidence="13 14">
    <name type="scientific">Raphidocelis subcapitata</name>
    <dbReference type="NCBI Taxonomy" id="307507"/>
    <lineage>
        <taxon>Eukaryota</taxon>
        <taxon>Viridiplantae</taxon>
        <taxon>Chlorophyta</taxon>
        <taxon>core chlorophytes</taxon>
        <taxon>Chlorophyceae</taxon>
        <taxon>CS clade</taxon>
        <taxon>Sphaeropleales</taxon>
        <taxon>Selenastraceae</taxon>
        <taxon>Raphidocelis</taxon>
    </lineage>
</organism>
<dbReference type="InterPro" id="IPR001841">
    <property type="entry name" value="Znf_RING"/>
</dbReference>
<evidence type="ECO:0000256" key="10">
    <source>
        <dbReference type="SAM" id="Phobius"/>
    </source>
</evidence>
<dbReference type="SMART" id="SM00184">
    <property type="entry name" value="RING"/>
    <property type="match status" value="1"/>
</dbReference>
<dbReference type="Pfam" id="PF02225">
    <property type="entry name" value="PA"/>
    <property type="match status" value="1"/>
</dbReference>
<feature type="compositionally biased region" description="Gly residues" evidence="9">
    <location>
        <begin position="289"/>
        <end position="301"/>
    </location>
</feature>
<feature type="region of interest" description="Disordered" evidence="9">
    <location>
        <begin position="521"/>
        <end position="576"/>
    </location>
</feature>
<name>A0A2V0NXS2_9CHLO</name>
<dbReference type="InterPro" id="IPR046450">
    <property type="entry name" value="PA_dom_sf"/>
</dbReference>
<evidence type="ECO:0000313" key="13">
    <source>
        <dbReference type="EMBL" id="GBF89625.1"/>
    </source>
</evidence>
<dbReference type="PROSITE" id="PS50089">
    <property type="entry name" value="ZF_RING_2"/>
    <property type="match status" value="1"/>
</dbReference>
<keyword evidence="6 10" id="KW-1133">Transmembrane helix</keyword>
<evidence type="ECO:0000256" key="8">
    <source>
        <dbReference type="PROSITE-ProRule" id="PRU00175"/>
    </source>
</evidence>
<dbReference type="FunCoup" id="A0A2V0NXS2">
    <property type="interactions" value="1993"/>
</dbReference>
<comment type="caution">
    <text evidence="13">The sequence shown here is derived from an EMBL/GenBank/DDBJ whole genome shotgun (WGS) entry which is preliminary data.</text>
</comment>
<evidence type="ECO:0000256" key="7">
    <source>
        <dbReference type="ARBA" id="ARBA00023136"/>
    </source>
</evidence>
<evidence type="ECO:0000259" key="12">
    <source>
        <dbReference type="PROSITE" id="PS50089"/>
    </source>
</evidence>
<keyword evidence="3" id="KW-0479">Metal-binding</keyword>
<dbReference type="Gene3D" id="3.30.40.10">
    <property type="entry name" value="Zinc/RING finger domain, C3HC4 (zinc finger)"/>
    <property type="match status" value="1"/>
</dbReference>
<reference evidence="13 14" key="1">
    <citation type="journal article" date="2018" name="Sci. Rep.">
        <title>Raphidocelis subcapitata (=Pseudokirchneriella subcapitata) provides an insight into genome evolution and environmental adaptations in the Sphaeropleales.</title>
        <authorList>
            <person name="Suzuki S."/>
            <person name="Yamaguchi H."/>
            <person name="Nakajima N."/>
            <person name="Kawachi M."/>
        </authorList>
    </citation>
    <scope>NUCLEOTIDE SEQUENCE [LARGE SCALE GENOMIC DNA]</scope>
    <source>
        <strain evidence="13 14">NIES-35</strain>
    </source>
</reference>
<dbReference type="SUPFAM" id="SSF52025">
    <property type="entry name" value="PA domain"/>
    <property type="match status" value="1"/>
</dbReference>
<evidence type="ECO:0000256" key="11">
    <source>
        <dbReference type="SAM" id="SignalP"/>
    </source>
</evidence>
<evidence type="ECO:0000256" key="3">
    <source>
        <dbReference type="ARBA" id="ARBA00022723"/>
    </source>
</evidence>
<evidence type="ECO:0000256" key="9">
    <source>
        <dbReference type="SAM" id="MobiDB-lite"/>
    </source>
</evidence>
<feature type="domain" description="RING-type" evidence="12">
    <location>
        <begin position="404"/>
        <end position="430"/>
    </location>
</feature>
<feature type="compositionally biased region" description="Low complexity" evidence="9">
    <location>
        <begin position="521"/>
        <end position="533"/>
    </location>
</feature>
<feature type="region of interest" description="Disordered" evidence="9">
    <location>
        <begin position="432"/>
        <end position="454"/>
    </location>
</feature>
<feature type="compositionally biased region" description="Basic residues" evidence="9">
    <location>
        <begin position="254"/>
        <end position="263"/>
    </location>
</feature>
<dbReference type="InterPro" id="IPR013083">
    <property type="entry name" value="Znf_RING/FYVE/PHD"/>
</dbReference>
<evidence type="ECO:0000256" key="5">
    <source>
        <dbReference type="ARBA" id="ARBA00022833"/>
    </source>
</evidence>
<keyword evidence="2 10" id="KW-0812">Transmembrane</keyword>
<feature type="region of interest" description="Disordered" evidence="9">
    <location>
        <begin position="250"/>
        <end position="305"/>
    </location>
</feature>
<dbReference type="GO" id="GO:0012505">
    <property type="term" value="C:endomembrane system"/>
    <property type="evidence" value="ECO:0007669"/>
    <property type="project" value="TreeGrafter"/>
</dbReference>
<evidence type="ECO:0000256" key="2">
    <source>
        <dbReference type="ARBA" id="ARBA00022692"/>
    </source>
</evidence>